<evidence type="ECO:0000313" key="2">
    <source>
        <dbReference type="Proteomes" id="UP000600918"/>
    </source>
</evidence>
<accession>A0A834U7L3</accession>
<evidence type="ECO:0000313" key="1">
    <source>
        <dbReference type="EMBL" id="KAF7420020.1"/>
    </source>
</evidence>
<name>A0A834U7L3_VESPE</name>
<protein>
    <submittedName>
        <fullName evidence="1">Uncharacterized protein</fullName>
    </submittedName>
</protein>
<dbReference type="AlphaFoldDB" id="A0A834U7L3"/>
<proteinExistence type="predicted"/>
<gene>
    <name evidence="1" type="ORF">H0235_010317</name>
</gene>
<dbReference type="Proteomes" id="UP000600918">
    <property type="component" value="Unassembled WGS sequence"/>
</dbReference>
<dbReference type="EMBL" id="JACSDY010000009">
    <property type="protein sequence ID" value="KAF7420020.1"/>
    <property type="molecule type" value="Genomic_DNA"/>
</dbReference>
<comment type="caution">
    <text evidence="1">The sequence shown here is derived from an EMBL/GenBank/DDBJ whole genome shotgun (WGS) entry which is preliminary data.</text>
</comment>
<keyword evidence="2" id="KW-1185">Reference proteome</keyword>
<sequence length="105" mass="11788">MPRKAYNVCVRRIRANSGRKCEGQAITAAGTRRQLVRIAETTQASCKLSINEVSSAGYSSRKNKREGDLNRCNTIESSVYLASSKRRKVDFVVNEATYLLEHDFS</sequence>
<reference evidence="1" key="1">
    <citation type="journal article" date="2020" name="G3 (Bethesda)">
        <title>High-Quality Assemblies for Three Invasive Social Wasps from the &lt;i&gt;Vespula&lt;/i&gt; Genus.</title>
        <authorList>
            <person name="Harrop T.W.R."/>
            <person name="Guhlin J."/>
            <person name="McLaughlin G.M."/>
            <person name="Permina E."/>
            <person name="Stockwell P."/>
            <person name="Gilligan J."/>
            <person name="Le Lec M.F."/>
            <person name="Gruber M.A.M."/>
            <person name="Quinn O."/>
            <person name="Lovegrove M."/>
            <person name="Duncan E.J."/>
            <person name="Remnant E.J."/>
            <person name="Van Eeckhoven J."/>
            <person name="Graham B."/>
            <person name="Knapp R.A."/>
            <person name="Langford K.W."/>
            <person name="Kronenberg Z."/>
            <person name="Press M.O."/>
            <person name="Eacker S.M."/>
            <person name="Wilson-Rankin E.E."/>
            <person name="Purcell J."/>
            <person name="Lester P.J."/>
            <person name="Dearden P.K."/>
        </authorList>
    </citation>
    <scope>NUCLEOTIDE SEQUENCE</scope>
    <source>
        <strain evidence="1">Volc-1</strain>
    </source>
</reference>
<organism evidence="1 2">
    <name type="scientific">Vespula pensylvanica</name>
    <name type="common">Western yellow jacket</name>
    <name type="synonym">Wasp</name>
    <dbReference type="NCBI Taxonomy" id="30213"/>
    <lineage>
        <taxon>Eukaryota</taxon>
        <taxon>Metazoa</taxon>
        <taxon>Ecdysozoa</taxon>
        <taxon>Arthropoda</taxon>
        <taxon>Hexapoda</taxon>
        <taxon>Insecta</taxon>
        <taxon>Pterygota</taxon>
        <taxon>Neoptera</taxon>
        <taxon>Endopterygota</taxon>
        <taxon>Hymenoptera</taxon>
        <taxon>Apocrita</taxon>
        <taxon>Aculeata</taxon>
        <taxon>Vespoidea</taxon>
        <taxon>Vespidae</taxon>
        <taxon>Vespinae</taxon>
        <taxon>Vespula</taxon>
    </lineage>
</organism>